<dbReference type="Pfam" id="PF22564">
    <property type="entry name" value="HAAS"/>
    <property type="match status" value="1"/>
</dbReference>
<protein>
    <submittedName>
        <fullName evidence="2">Putative membrane protein</fullName>
    </submittedName>
</protein>
<organism evidence="2 3">
    <name type="scientific">Thermomonospora umbrina</name>
    <dbReference type="NCBI Taxonomy" id="111806"/>
    <lineage>
        <taxon>Bacteria</taxon>
        <taxon>Bacillati</taxon>
        <taxon>Actinomycetota</taxon>
        <taxon>Actinomycetes</taxon>
        <taxon>Streptosporangiales</taxon>
        <taxon>Thermomonosporaceae</taxon>
        <taxon>Thermomonospora</taxon>
    </lineage>
</organism>
<dbReference type="AlphaFoldDB" id="A0A3D9SU16"/>
<comment type="caution">
    <text evidence="2">The sequence shown here is derived from an EMBL/GenBank/DDBJ whole genome shotgun (WGS) entry which is preliminary data.</text>
</comment>
<evidence type="ECO:0000256" key="1">
    <source>
        <dbReference type="SAM" id="Phobius"/>
    </source>
</evidence>
<evidence type="ECO:0000313" key="3">
    <source>
        <dbReference type="Proteomes" id="UP000256661"/>
    </source>
</evidence>
<name>A0A3D9SU16_9ACTN</name>
<feature type="transmembrane region" description="Helical" evidence="1">
    <location>
        <begin position="128"/>
        <end position="150"/>
    </location>
</feature>
<gene>
    <name evidence="2" type="ORF">DFJ69_4972</name>
</gene>
<keyword evidence="1" id="KW-0472">Membrane</keyword>
<keyword evidence="1" id="KW-1133">Transmembrane helix</keyword>
<dbReference type="Proteomes" id="UP000256661">
    <property type="component" value="Unassembled WGS sequence"/>
</dbReference>
<keyword evidence="3" id="KW-1185">Reference proteome</keyword>
<feature type="transmembrane region" description="Helical" evidence="1">
    <location>
        <begin position="170"/>
        <end position="190"/>
    </location>
</feature>
<dbReference type="EMBL" id="QTTT01000001">
    <property type="protein sequence ID" value="REE99459.1"/>
    <property type="molecule type" value="Genomic_DNA"/>
</dbReference>
<evidence type="ECO:0000313" key="2">
    <source>
        <dbReference type="EMBL" id="REE99459.1"/>
    </source>
</evidence>
<sequence>MTVTDALIDDYLDRLARAAAGLPGSRRAELTAEIREHIEVALAEGPDRDEAAVRTLLDRLGDPEDIAREAGAPAPALGGPPARRSVPAFELVTVLLLLLGGIVLPVLGWVVGVVLLWASARWSVRDKLLGTLVFPGGLAVAAWWLFFASGSSTTCDPTGVCETSGTSVEVSGAIVLVGVVGSLAVCAHLIRRARA</sequence>
<keyword evidence="1" id="KW-0812">Transmembrane</keyword>
<feature type="transmembrane region" description="Helical" evidence="1">
    <location>
        <begin position="91"/>
        <end position="116"/>
    </location>
</feature>
<accession>A0A3D9SU16</accession>
<reference evidence="2 3" key="1">
    <citation type="submission" date="2018-08" db="EMBL/GenBank/DDBJ databases">
        <title>Sequencing the genomes of 1000 actinobacteria strains.</title>
        <authorList>
            <person name="Klenk H.-P."/>
        </authorList>
    </citation>
    <scope>NUCLEOTIDE SEQUENCE [LARGE SCALE GENOMIC DNA]</scope>
    <source>
        <strain evidence="2 3">DSM 43927</strain>
    </source>
</reference>
<proteinExistence type="predicted"/>